<organism evidence="1">
    <name type="scientific">marine sediment metagenome</name>
    <dbReference type="NCBI Taxonomy" id="412755"/>
    <lineage>
        <taxon>unclassified sequences</taxon>
        <taxon>metagenomes</taxon>
        <taxon>ecological metagenomes</taxon>
    </lineage>
</organism>
<reference evidence="1" key="1">
    <citation type="journal article" date="2015" name="Nature">
        <title>Complex archaea that bridge the gap between prokaryotes and eukaryotes.</title>
        <authorList>
            <person name="Spang A."/>
            <person name="Saw J.H."/>
            <person name="Jorgensen S.L."/>
            <person name="Zaremba-Niedzwiedzka K."/>
            <person name="Martijn J."/>
            <person name="Lind A.E."/>
            <person name="van Eijk R."/>
            <person name="Schleper C."/>
            <person name="Guy L."/>
            <person name="Ettema T.J."/>
        </authorList>
    </citation>
    <scope>NUCLEOTIDE SEQUENCE</scope>
</reference>
<comment type="caution">
    <text evidence="1">The sequence shown here is derived from an EMBL/GenBank/DDBJ whole genome shotgun (WGS) entry which is preliminary data.</text>
</comment>
<sequence>MFRFLFNRLNAKVDQTACNSKHKAVNAELTKGNEQFQGIDIKLAEHGELLARIDERTKIWAQKNGLE</sequence>
<dbReference type="AlphaFoldDB" id="A0A0F9D4T2"/>
<evidence type="ECO:0000313" key="1">
    <source>
        <dbReference type="EMBL" id="KKL12806.1"/>
    </source>
</evidence>
<dbReference type="EMBL" id="LAZR01041114">
    <property type="protein sequence ID" value="KKL12806.1"/>
    <property type="molecule type" value="Genomic_DNA"/>
</dbReference>
<gene>
    <name evidence="1" type="ORF">LCGC14_2532090</name>
</gene>
<accession>A0A0F9D4T2</accession>
<protein>
    <submittedName>
        <fullName evidence="1">Uncharacterized protein</fullName>
    </submittedName>
</protein>
<proteinExistence type="predicted"/>
<name>A0A0F9D4T2_9ZZZZ</name>